<feature type="domain" description="Alpha-2-macroglobulin" evidence="8">
    <location>
        <begin position="425"/>
        <end position="516"/>
    </location>
</feature>
<protein>
    <submittedName>
        <fullName evidence="10">CD109 molecule</fullName>
    </submittedName>
</protein>
<dbReference type="Gene3D" id="2.20.130.20">
    <property type="match status" value="1"/>
</dbReference>
<dbReference type="Gene3D" id="2.60.40.690">
    <property type="entry name" value="Alpha-macroglobulin, receptor-binding domain"/>
    <property type="match status" value="1"/>
</dbReference>
<reference evidence="10" key="1">
    <citation type="submission" date="2025-08" db="UniProtKB">
        <authorList>
            <consortium name="Ensembl"/>
        </authorList>
    </citation>
    <scope>IDENTIFICATION</scope>
</reference>
<keyword evidence="11" id="KW-1185">Reference proteome</keyword>
<sequence>MSVLWFSRPDAWNVTSPVTRPNSDSEPDSQPSYLLLAPAGLRPGLPSSVSVTILGSSSVSVSAEIVYENETLSSNSTTIKGVGSSPGRTYTLKVRGHRGPVQLFSNSTELHVDPRGVSTFIQTNQPRYLPGQMVKIRTVSVRSDGKPCSEPADVLIRDPRGNLLRQWLDKDGVLGVVSTEFQLSENPPLGEWSIMATIKVRLGRRLTCNSTVSVALAKSRFSVTFEDFPKVLRPPLSFSGTVREPEPEPELFSVLGVKSRGQVVSAGRSSGDVSLVPEVSWAPLASVIVYCVHPGGEVINDVIHLPITHFLQNKVSLSWSSDLLKPAEVVTLKVSVEEPDSLVGILVVDKATRWAGSNNDITMETVRTANTAFDLTRTQNQQSNWFLLALIGSDWFFLLFPGAGMDGEHFRKQPEPNQRQNFPETWVWMDVNTGDSDRMQIPLPVPDSITTWTASAFVVSENLGLGLTEKPAELTVFQDFFLSLNLPAYIIRGEELVLEVVLFNYLQEELEVTVIVAESDAFEFVFPDSEAVAMASVRRLLVEPEGGATVLVPIRPLVLGDVPIAVKAVSSAAADFVRTTVLVKAEGRPQSFSSSLLLDLPAGRSGSVAFRFPAGVVDGSQRVSVTAIGDLLGPSISGLDSLVQMPFGCGEQNMIHFAPNVYVLRYLSARGPLDPALQNRATDYMTRQAAPGRIRFRDRTRTGPEPPLTVSLRRLTAFVLRCLLQARPWVGVDGRVLESAAAWLAAQRAAGGAAAEPGTVIHSELQGGLDGPVSLTAYVLVYASQVTFALGYLEARLDQSVSSNYSLSLLSYALALAGSPASHAALNRLIGRADLRDGVPTWSSPDAGLSSSWQPRSADIEIASYVLLSLYELNRVDEGLSLMQWLSQQRNHLGGYGSTQDTVVALQALSTFAALQGSEHSDLDVTVTNVDSGVVASFHIDQNNFLLYLLASMVTMVTAPPAASSSPSSLFQLNVFYNIRSEELLRRRGAEEQEAFYLKVALFEEQNEAHLFVCTSLARHLGLNETGMVLMEVGLLSGFSAQPDLVPLGGAVKRVETEPGRAVLYLDSVSTQESCLLVPLLVEFKVARVQEASVSVYDYYEPRRRTVRSYRSSLRSDVSSCSFCGEDCSRCRANNDSELDAASRCSRHFLLRHFLPALLLLFVIFSA</sequence>
<dbReference type="Gene3D" id="6.20.50.160">
    <property type="match status" value="1"/>
</dbReference>
<dbReference type="InterPro" id="IPR008930">
    <property type="entry name" value="Terpenoid_cyclase/PrenylTrfase"/>
</dbReference>
<dbReference type="Gene3D" id="1.50.10.20">
    <property type="match status" value="1"/>
</dbReference>
<dbReference type="Pfam" id="PF00207">
    <property type="entry name" value="A2M"/>
    <property type="match status" value="1"/>
</dbReference>
<dbReference type="Ensembl" id="ENSPLAT00000008341.1">
    <property type="protein sequence ID" value="ENSPLAP00000005201.1"/>
    <property type="gene ID" value="ENSPLAG00000007235.1"/>
</dbReference>
<dbReference type="InterPro" id="IPR047565">
    <property type="entry name" value="Alpha-macroglob_thiol-ester_cl"/>
</dbReference>
<dbReference type="Gene3D" id="2.60.40.1930">
    <property type="match status" value="2"/>
</dbReference>
<dbReference type="InterPro" id="IPR050473">
    <property type="entry name" value="A2M/Complement_sys"/>
</dbReference>
<dbReference type="InterPro" id="IPR001599">
    <property type="entry name" value="Macroglobln_a2"/>
</dbReference>
<evidence type="ECO:0000256" key="1">
    <source>
        <dbReference type="ARBA" id="ARBA00010952"/>
    </source>
</evidence>
<dbReference type="Gene3D" id="2.60.120.1540">
    <property type="match status" value="1"/>
</dbReference>
<dbReference type="Pfam" id="PF07703">
    <property type="entry name" value="A2M_BRD"/>
    <property type="match status" value="1"/>
</dbReference>
<dbReference type="InterPro" id="IPR014756">
    <property type="entry name" value="Ig_E-set"/>
</dbReference>
<dbReference type="SMART" id="SM01360">
    <property type="entry name" value="A2M"/>
    <property type="match status" value="1"/>
</dbReference>
<dbReference type="GeneTree" id="ENSGT00940000155926"/>
<keyword evidence="6" id="KW-1015">Disulfide bond</keyword>
<keyword evidence="4" id="KW-0722">Serine protease inhibitor</keyword>
<evidence type="ECO:0000259" key="9">
    <source>
        <dbReference type="SMART" id="SM01361"/>
    </source>
</evidence>
<dbReference type="AlphaFoldDB" id="A0A3B3TXX2"/>
<comment type="similarity">
    <text evidence="1">Belongs to the protease inhibitor I39 (alpha-2-macroglobulin) family.</text>
</comment>
<keyword evidence="3" id="KW-0732">Signal</keyword>
<evidence type="ECO:0000256" key="4">
    <source>
        <dbReference type="ARBA" id="ARBA00022900"/>
    </source>
</evidence>
<dbReference type="InterPro" id="IPR011625">
    <property type="entry name" value="A2M_N_BRD"/>
</dbReference>
<dbReference type="SMART" id="SM01359">
    <property type="entry name" value="A2M_N_2"/>
    <property type="match status" value="1"/>
</dbReference>
<dbReference type="InterPro" id="IPR019742">
    <property type="entry name" value="MacrogloblnA2_CS"/>
</dbReference>
<dbReference type="PANTHER" id="PTHR11412:SF136">
    <property type="entry name" value="CD109 ANTIGEN"/>
    <property type="match status" value="1"/>
</dbReference>
<dbReference type="SMART" id="SM01419">
    <property type="entry name" value="Thiol-ester_cl"/>
    <property type="match status" value="1"/>
</dbReference>
<dbReference type="GO" id="GO:0007399">
    <property type="term" value="P:nervous system development"/>
    <property type="evidence" value="ECO:0007669"/>
    <property type="project" value="UniProtKB-ARBA"/>
</dbReference>
<dbReference type="Gene3D" id="2.60.40.10">
    <property type="entry name" value="Immunoglobulins"/>
    <property type="match status" value="1"/>
</dbReference>
<proteinExistence type="inferred from homology"/>
<evidence type="ECO:0000313" key="11">
    <source>
        <dbReference type="Proteomes" id="UP000261500"/>
    </source>
</evidence>
<name>A0A3B3TXX2_9TELE</name>
<dbReference type="InterPro" id="IPR002890">
    <property type="entry name" value="MG2"/>
</dbReference>
<dbReference type="Pfam" id="PF07677">
    <property type="entry name" value="A2M_recep"/>
    <property type="match status" value="1"/>
</dbReference>
<dbReference type="SMART" id="SM01361">
    <property type="entry name" value="A2M_recep"/>
    <property type="match status" value="1"/>
</dbReference>
<dbReference type="GO" id="GO:0005615">
    <property type="term" value="C:extracellular space"/>
    <property type="evidence" value="ECO:0007669"/>
    <property type="project" value="InterPro"/>
</dbReference>
<dbReference type="SUPFAM" id="SSF81296">
    <property type="entry name" value="E set domains"/>
    <property type="match status" value="1"/>
</dbReference>
<evidence type="ECO:0000256" key="2">
    <source>
        <dbReference type="ARBA" id="ARBA00022690"/>
    </source>
</evidence>
<dbReference type="SUPFAM" id="SSF49410">
    <property type="entry name" value="Alpha-macroglobulin receptor domain"/>
    <property type="match status" value="1"/>
</dbReference>
<dbReference type="Pfam" id="PF01835">
    <property type="entry name" value="MG2"/>
    <property type="match status" value="1"/>
</dbReference>
<feature type="domain" description="Alpha-2-macroglobulin bait region" evidence="7">
    <location>
        <begin position="198"/>
        <end position="355"/>
    </location>
</feature>
<dbReference type="SUPFAM" id="SSF48239">
    <property type="entry name" value="Terpenoid cyclases/Protein prenyltransferases"/>
    <property type="match status" value="1"/>
</dbReference>
<feature type="domain" description="Alpha-macroglobulin receptor-binding" evidence="9">
    <location>
        <begin position="1026"/>
        <end position="1110"/>
    </location>
</feature>
<dbReference type="PANTHER" id="PTHR11412">
    <property type="entry name" value="MACROGLOBULIN / COMPLEMENT"/>
    <property type="match status" value="1"/>
</dbReference>
<keyword evidence="5" id="KW-0882">Thioester bond</keyword>
<dbReference type="InterPro" id="IPR011626">
    <property type="entry name" value="Alpha-macroglobulin_TED"/>
</dbReference>
<dbReference type="Proteomes" id="UP000261500">
    <property type="component" value="Unplaced"/>
</dbReference>
<accession>A0A3B3TXX2</accession>
<evidence type="ECO:0000313" key="10">
    <source>
        <dbReference type="Ensembl" id="ENSPLAP00000005201.1"/>
    </source>
</evidence>
<dbReference type="InterPro" id="IPR009048">
    <property type="entry name" value="A-macroglobulin_rcpt-bd"/>
</dbReference>
<evidence type="ECO:0000259" key="7">
    <source>
        <dbReference type="SMART" id="SM01359"/>
    </source>
</evidence>
<reference evidence="10" key="2">
    <citation type="submission" date="2025-09" db="UniProtKB">
        <authorList>
            <consortium name="Ensembl"/>
        </authorList>
    </citation>
    <scope>IDENTIFICATION</scope>
</reference>
<dbReference type="Pfam" id="PF07678">
    <property type="entry name" value="TED_complement"/>
    <property type="match status" value="1"/>
</dbReference>
<dbReference type="PROSITE" id="PS00477">
    <property type="entry name" value="ALPHA_2_MACROGLOBULIN"/>
    <property type="match status" value="1"/>
</dbReference>
<dbReference type="InterPro" id="IPR036595">
    <property type="entry name" value="A-macroglobulin_rcpt-bd_sf"/>
</dbReference>
<evidence type="ECO:0000256" key="3">
    <source>
        <dbReference type="ARBA" id="ARBA00022729"/>
    </source>
</evidence>
<evidence type="ECO:0000259" key="8">
    <source>
        <dbReference type="SMART" id="SM01360"/>
    </source>
</evidence>
<dbReference type="InterPro" id="IPR013783">
    <property type="entry name" value="Ig-like_fold"/>
</dbReference>
<keyword evidence="2" id="KW-0646">Protease inhibitor</keyword>
<evidence type="ECO:0000256" key="5">
    <source>
        <dbReference type="ARBA" id="ARBA00022966"/>
    </source>
</evidence>
<organism evidence="10 11">
    <name type="scientific">Poecilia latipinna</name>
    <name type="common">sailfin molly</name>
    <dbReference type="NCBI Taxonomy" id="48699"/>
    <lineage>
        <taxon>Eukaryota</taxon>
        <taxon>Metazoa</taxon>
        <taxon>Chordata</taxon>
        <taxon>Craniata</taxon>
        <taxon>Vertebrata</taxon>
        <taxon>Euteleostomi</taxon>
        <taxon>Actinopterygii</taxon>
        <taxon>Neopterygii</taxon>
        <taxon>Teleostei</taxon>
        <taxon>Neoteleostei</taxon>
        <taxon>Acanthomorphata</taxon>
        <taxon>Ovalentaria</taxon>
        <taxon>Atherinomorphae</taxon>
        <taxon>Cyprinodontiformes</taxon>
        <taxon>Poeciliidae</taxon>
        <taxon>Poeciliinae</taxon>
        <taxon>Poecilia</taxon>
    </lineage>
</organism>
<evidence type="ECO:0000256" key="6">
    <source>
        <dbReference type="ARBA" id="ARBA00023157"/>
    </source>
</evidence>
<dbReference type="GO" id="GO:0004867">
    <property type="term" value="F:serine-type endopeptidase inhibitor activity"/>
    <property type="evidence" value="ECO:0007669"/>
    <property type="project" value="UniProtKB-KW"/>
</dbReference>